<proteinExistence type="predicted"/>
<dbReference type="EMBL" id="UINC01063342">
    <property type="protein sequence ID" value="SVB90880.1"/>
    <property type="molecule type" value="Genomic_DNA"/>
</dbReference>
<dbReference type="Pfam" id="PF09838">
    <property type="entry name" value="DUF2065"/>
    <property type="match status" value="1"/>
</dbReference>
<dbReference type="PANTHER" id="PTHR38602">
    <property type="entry name" value="INNER MEMBRANE PROTEIN-RELATED"/>
    <property type="match status" value="1"/>
</dbReference>
<feature type="transmembrane region" description="Helical" evidence="1">
    <location>
        <begin position="43"/>
        <end position="60"/>
    </location>
</feature>
<accession>A0A382HUB2</accession>
<keyword evidence="1" id="KW-0472">Membrane</keyword>
<reference evidence="2" key="1">
    <citation type="submission" date="2018-05" db="EMBL/GenBank/DDBJ databases">
        <authorList>
            <person name="Lanie J.A."/>
            <person name="Ng W.-L."/>
            <person name="Kazmierczak K.M."/>
            <person name="Andrzejewski T.M."/>
            <person name="Davidsen T.M."/>
            <person name="Wayne K.J."/>
            <person name="Tettelin H."/>
            <person name="Glass J.I."/>
            <person name="Rusch D."/>
            <person name="Podicherti R."/>
            <person name="Tsui H.-C.T."/>
            <person name="Winkler M.E."/>
        </authorList>
    </citation>
    <scope>NUCLEOTIDE SEQUENCE</scope>
</reference>
<feature type="transmembrane region" description="Helical" evidence="1">
    <location>
        <begin position="6"/>
        <end position="23"/>
    </location>
</feature>
<dbReference type="InterPro" id="IPR019201">
    <property type="entry name" value="DUF2065"/>
</dbReference>
<keyword evidence="1" id="KW-0812">Transmembrane</keyword>
<sequence>MGFKELFIAISLVLILEGLLPFISPSLFKRITLQISEINESSIRIMGLCLIILGVLIINFI</sequence>
<dbReference type="AlphaFoldDB" id="A0A382HUB2"/>
<organism evidence="2">
    <name type="scientific">marine metagenome</name>
    <dbReference type="NCBI Taxonomy" id="408172"/>
    <lineage>
        <taxon>unclassified sequences</taxon>
        <taxon>metagenomes</taxon>
        <taxon>ecological metagenomes</taxon>
    </lineage>
</organism>
<name>A0A382HUB2_9ZZZZ</name>
<keyword evidence="1" id="KW-1133">Transmembrane helix</keyword>
<gene>
    <name evidence="2" type="ORF">METZ01_LOCUS243734</name>
</gene>
<evidence type="ECO:0000256" key="1">
    <source>
        <dbReference type="SAM" id="Phobius"/>
    </source>
</evidence>
<dbReference type="PANTHER" id="PTHR38602:SF1">
    <property type="entry name" value="INNER MEMBRANE PROTEIN"/>
    <property type="match status" value="1"/>
</dbReference>
<evidence type="ECO:0008006" key="3">
    <source>
        <dbReference type="Google" id="ProtNLM"/>
    </source>
</evidence>
<protein>
    <recommendedName>
        <fullName evidence="3">DUF2065 domain-containing protein</fullName>
    </recommendedName>
</protein>
<evidence type="ECO:0000313" key="2">
    <source>
        <dbReference type="EMBL" id="SVB90880.1"/>
    </source>
</evidence>